<dbReference type="Pfam" id="PF00501">
    <property type="entry name" value="AMP-binding"/>
    <property type="match status" value="1"/>
</dbReference>
<dbReference type="InterPro" id="IPR009081">
    <property type="entry name" value="PP-bd_ACP"/>
</dbReference>
<evidence type="ECO:0000256" key="3">
    <source>
        <dbReference type="ARBA" id="ARBA00022553"/>
    </source>
</evidence>
<dbReference type="InterPro" id="IPR000873">
    <property type="entry name" value="AMP-dep_synth/lig_dom"/>
</dbReference>
<dbReference type="PANTHER" id="PTHR45527">
    <property type="entry name" value="NONRIBOSOMAL PEPTIDE SYNTHETASE"/>
    <property type="match status" value="1"/>
</dbReference>
<dbReference type="CDD" id="cd02142">
    <property type="entry name" value="McbC_SagB-like_oxidoreductase"/>
    <property type="match status" value="1"/>
</dbReference>
<dbReference type="PANTHER" id="PTHR45527:SF10">
    <property type="entry name" value="PYOCHELIN SYNTHASE PCHF"/>
    <property type="match status" value="1"/>
</dbReference>
<dbReference type="PROSITE" id="PS00455">
    <property type="entry name" value="AMP_BINDING"/>
    <property type="match status" value="1"/>
</dbReference>
<dbReference type="InterPro" id="IPR000415">
    <property type="entry name" value="Nitroreductase-like"/>
</dbReference>
<dbReference type="InterPro" id="IPR020845">
    <property type="entry name" value="AMP-binding_CS"/>
</dbReference>
<keyword evidence="2" id="KW-0596">Phosphopantetheine</keyword>
<dbReference type="NCBIfam" id="TIGR03605">
    <property type="entry name" value="antibiot_sagB"/>
    <property type="match status" value="1"/>
</dbReference>
<keyword evidence="3" id="KW-0597">Phosphoprotein</keyword>
<dbReference type="FunFam" id="3.30.300.30:FF:000010">
    <property type="entry name" value="Enterobactin synthetase component F"/>
    <property type="match status" value="1"/>
</dbReference>
<dbReference type="GO" id="GO:0044550">
    <property type="term" value="P:secondary metabolite biosynthetic process"/>
    <property type="evidence" value="ECO:0007669"/>
    <property type="project" value="TreeGrafter"/>
</dbReference>
<proteinExistence type="predicted"/>
<evidence type="ECO:0000256" key="1">
    <source>
        <dbReference type="ARBA" id="ARBA00004924"/>
    </source>
</evidence>
<dbReference type="InterPro" id="IPR025110">
    <property type="entry name" value="AMP-bd_C"/>
</dbReference>
<dbReference type="SUPFAM" id="SSF55469">
    <property type="entry name" value="FMN-dependent nitroreductase-like"/>
    <property type="match status" value="1"/>
</dbReference>
<keyword evidence="4 5" id="KW-0436">Ligase</keyword>
<dbReference type="InterPro" id="IPR036736">
    <property type="entry name" value="ACP-like_sf"/>
</dbReference>
<dbReference type="AlphaFoldDB" id="A0A1S8L714"/>
<dbReference type="Pfam" id="PF00550">
    <property type="entry name" value="PP-binding"/>
    <property type="match status" value="1"/>
</dbReference>
<dbReference type="InterPro" id="IPR020051">
    <property type="entry name" value="SagB-type_dehydrogenase"/>
</dbReference>
<dbReference type="InterPro" id="IPR042099">
    <property type="entry name" value="ANL_N_sf"/>
</dbReference>
<evidence type="ECO:0000256" key="2">
    <source>
        <dbReference type="ARBA" id="ARBA00022450"/>
    </source>
</evidence>
<dbReference type="Gene3D" id="3.40.50.12780">
    <property type="entry name" value="N-terminal domain of ligase-like"/>
    <property type="match status" value="1"/>
</dbReference>
<dbReference type="SUPFAM" id="SSF56801">
    <property type="entry name" value="Acetyl-CoA synthetase-like"/>
    <property type="match status" value="1"/>
</dbReference>
<dbReference type="Gene3D" id="3.30.300.30">
    <property type="match status" value="1"/>
</dbReference>
<dbReference type="InterPro" id="IPR045851">
    <property type="entry name" value="AMP-bd_C_sf"/>
</dbReference>
<dbReference type="EC" id="6.2.1.54" evidence="5"/>
<dbReference type="Pfam" id="PF13193">
    <property type="entry name" value="AMP-binding_C"/>
    <property type="match status" value="1"/>
</dbReference>
<reference evidence="5 6" key="1">
    <citation type="submission" date="2022-04" db="EMBL/GenBank/DDBJ databases">
        <title>Genome sequence of C. roseum typestrain.</title>
        <authorList>
            <person name="Poehlein A."/>
            <person name="Schoch T."/>
            <person name="Duerre P."/>
            <person name="Daniel R."/>
        </authorList>
    </citation>
    <scope>NUCLEOTIDE SEQUENCE [LARGE SCALE GENOMIC DNA]</scope>
    <source>
        <strain evidence="5 6">DSM 7320</strain>
    </source>
</reference>
<dbReference type="KEGG" id="crw:CROST_029080"/>
<dbReference type="GO" id="GO:0016491">
    <property type="term" value="F:oxidoreductase activity"/>
    <property type="evidence" value="ECO:0007669"/>
    <property type="project" value="InterPro"/>
</dbReference>
<evidence type="ECO:0000313" key="6">
    <source>
        <dbReference type="Proteomes" id="UP000190951"/>
    </source>
</evidence>
<accession>A0A1S8L714</accession>
<dbReference type="GO" id="GO:0031177">
    <property type="term" value="F:phosphopantetheine binding"/>
    <property type="evidence" value="ECO:0007669"/>
    <property type="project" value="TreeGrafter"/>
</dbReference>
<organism evidence="5 6">
    <name type="scientific">Clostridium felsineum</name>
    <dbReference type="NCBI Taxonomy" id="36839"/>
    <lineage>
        <taxon>Bacteria</taxon>
        <taxon>Bacillati</taxon>
        <taxon>Bacillota</taxon>
        <taxon>Clostridia</taxon>
        <taxon>Eubacteriales</taxon>
        <taxon>Clostridiaceae</taxon>
        <taxon>Clostridium</taxon>
    </lineage>
</organism>
<dbReference type="SUPFAM" id="SSF47336">
    <property type="entry name" value="ACP-like"/>
    <property type="match status" value="1"/>
</dbReference>
<evidence type="ECO:0000313" key="5">
    <source>
        <dbReference type="EMBL" id="URZ12191.1"/>
    </source>
</evidence>
<dbReference type="InterPro" id="IPR029479">
    <property type="entry name" value="Nitroreductase"/>
</dbReference>
<dbReference type="NCBIfam" id="TIGR01733">
    <property type="entry name" value="AA-adenyl-dom"/>
    <property type="match status" value="1"/>
</dbReference>
<dbReference type="Proteomes" id="UP000190951">
    <property type="component" value="Chromosome"/>
</dbReference>
<dbReference type="PROSITE" id="PS50075">
    <property type="entry name" value="CARRIER"/>
    <property type="match status" value="1"/>
</dbReference>
<protein>
    <submittedName>
        <fullName evidence="5">D-alanine--D-alanyl carrier protein ligase</fullName>
        <ecNumber evidence="5">6.2.1.54</ecNumber>
    </submittedName>
</protein>
<keyword evidence="6" id="KW-1185">Reference proteome</keyword>
<dbReference type="STRING" id="84029.CROST_19120"/>
<evidence type="ECO:0000256" key="4">
    <source>
        <dbReference type="ARBA" id="ARBA00022598"/>
    </source>
</evidence>
<dbReference type="GO" id="GO:0005737">
    <property type="term" value="C:cytoplasm"/>
    <property type="evidence" value="ECO:0007669"/>
    <property type="project" value="TreeGrafter"/>
</dbReference>
<dbReference type="EMBL" id="CP096983">
    <property type="protein sequence ID" value="URZ12191.1"/>
    <property type="molecule type" value="Genomic_DNA"/>
</dbReference>
<dbReference type="RefSeq" id="WP_077831989.1">
    <property type="nucleotide sequence ID" value="NZ_CP096983.1"/>
</dbReference>
<dbReference type="GO" id="GO:0043041">
    <property type="term" value="P:amino acid activation for nonribosomal peptide biosynthetic process"/>
    <property type="evidence" value="ECO:0007669"/>
    <property type="project" value="TreeGrafter"/>
</dbReference>
<comment type="pathway">
    <text evidence="1">Siderophore biosynthesis.</text>
</comment>
<dbReference type="Gene3D" id="3.40.109.10">
    <property type="entry name" value="NADH Oxidase"/>
    <property type="match status" value="1"/>
</dbReference>
<gene>
    <name evidence="5" type="primary">dltA_4</name>
    <name evidence="5" type="ORF">CROST_029080</name>
</gene>
<name>A0A1S8L714_9CLOT</name>
<dbReference type="GO" id="GO:0016874">
    <property type="term" value="F:ligase activity"/>
    <property type="evidence" value="ECO:0007669"/>
    <property type="project" value="UniProtKB-KW"/>
</dbReference>
<dbReference type="InterPro" id="IPR010071">
    <property type="entry name" value="AA_adenyl_dom"/>
</dbReference>
<dbReference type="Pfam" id="PF00881">
    <property type="entry name" value="Nitroreductase"/>
    <property type="match status" value="1"/>
</dbReference>
<sequence length="947" mass="108923">MDQKFNILEKLNLSTNVKDIYTRYNKTKENIEINTLHEIVSKAAHKYPDNVAIIEGENKICYWELEEKSNQVANYLLKKHLKKSELVAVIASRKINTIINVLGILKAGCAYVPIDPDYPDDRVEYIKNNSNCNIILKEDTYDTENLSFYDKNKLSIKVDVNSLAYVIYTSGSTGVPKGVEITHKSACNTILDINRKFNVREEDRIIALSSMCFDLSVYDIFGCLSVGATLVQVADQRDVKNILEVVRNNKITIWNSIPSTMTILVDNIKAEDNSSDLRLVLLSGDWIPLNLPSKIKNHFKNSKVVSLGGATEASIWSIYYPIEEVKDTWKSIPYGMPLANQSIYILNYEQKLCPEGIKGEIYIGGDGVALGYINDEEKTKKAFINHPDFGKIYKTGDYGILNKGGYVEFIGREDNQVKVRGYRVELSEVETTMNSFEGIKSSIVTVKKDSLNNNYLCGYYVASKNMPKSEIKEHLSKMLPPYMMPTKLIQIERIPLTANGKIDRKNLPQPIDDNEVNENYAAPSNEIQEKLVVIFQDAFEGKIKIGIKDNFYEMGLNSILMVSIISKLEEAFSIQIKFKDFLKLNNIEDLEKLIQKTSITHSSDGVDDKKTINKKREEIYYWSPIMQWRIENDVLIIGEKEYSEKVYLSLLPKLYFLTQNGCTLETIVNEFTYYNNLELRQALDKLMNDKILVNEILKIEDLFSSQDNLLKHDYGNDLIVKKEVYEKYKREQLNRKLSYDSEKVIELRQETKMPENMAKRYSCREYDCETKISFDDFSTMLSTFKQIKLGGYKYYYYASAGGLYPVDVFIYVKKDRIENVDNGLYYYNPVDNLLCLVEDKECITSDAHYFTNKDIFKESAFSIYFIYNAKVSMPRYKGSGYLYSLIDTGIMVSTLTQICENLNIGVCSIGDMNFEKIESHFHLEKNQRFLHCLEGGIKINNSRITIS</sequence>
<dbReference type="Gene3D" id="1.10.1200.10">
    <property type="entry name" value="ACP-like"/>
    <property type="match status" value="1"/>
</dbReference>